<dbReference type="EMBL" id="JBDFQZ010000005">
    <property type="protein sequence ID" value="KAK9725486.1"/>
    <property type="molecule type" value="Genomic_DNA"/>
</dbReference>
<dbReference type="InterPro" id="IPR017451">
    <property type="entry name" value="F-box-assoc_interact_dom"/>
</dbReference>
<dbReference type="SUPFAM" id="SSF81383">
    <property type="entry name" value="F-box domain"/>
    <property type="match status" value="1"/>
</dbReference>
<keyword evidence="3" id="KW-1185">Reference proteome</keyword>
<dbReference type="PANTHER" id="PTHR31672:SF13">
    <property type="entry name" value="F-BOX PROTEIN CPR30-LIKE"/>
    <property type="match status" value="1"/>
</dbReference>
<dbReference type="InterPro" id="IPR036047">
    <property type="entry name" value="F-box-like_dom_sf"/>
</dbReference>
<gene>
    <name evidence="2" type="ORF">RND81_05G147200</name>
</gene>
<dbReference type="InterPro" id="IPR013187">
    <property type="entry name" value="F-box-assoc_dom_typ3"/>
</dbReference>
<organism evidence="2 3">
    <name type="scientific">Saponaria officinalis</name>
    <name type="common">Common soapwort</name>
    <name type="synonym">Lychnis saponaria</name>
    <dbReference type="NCBI Taxonomy" id="3572"/>
    <lineage>
        <taxon>Eukaryota</taxon>
        <taxon>Viridiplantae</taxon>
        <taxon>Streptophyta</taxon>
        <taxon>Embryophyta</taxon>
        <taxon>Tracheophyta</taxon>
        <taxon>Spermatophyta</taxon>
        <taxon>Magnoliopsida</taxon>
        <taxon>eudicotyledons</taxon>
        <taxon>Gunneridae</taxon>
        <taxon>Pentapetalae</taxon>
        <taxon>Caryophyllales</taxon>
        <taxon>Caryophyllaceae</taxon>
        <taxon>Caryophylleae</taxon>
        <taxon>Saponaria</taxon>
    </lineage>
</organism>
<evidence type="ECO:0000313" key="2">
    <source>
        <dbReference type="EMBL" id="KAK9725486.1"/>
    </source>
</evidence>
<dbReference type="AlphaFoldDB" id="A0AAW1KYH8"/>
<sequence length="365" mass="41874">MSDVNPCVSEDIWTEILKKLPVKTLGKCRCVCKSRHSLIISPSFMSAHHKYYTENDANSLLLFREIGQSRIMLWNPMFRKYINLPMSSTVSGSTDIGNSTSVLDFGYDCKKNDHSVVKITYSNAVKKTLIEVYSVQQRTWKTISSEFLVDHSINCVSFSNCFFNGVIHWLTLNSRLNSILKKWLFLFNVAEETFDKLELPEDIGSLSTSGNDFGVFDYGNKLAVSCCNLSWHGLISGRCRIWVKKEDDAGNCWCRILDVVLYGCLHIGSVQYLTRTGELLGFAKESDYMLTLFDPVTRRSTNLGLRQHVSTKFCNYTDSLVLLDQETEVYTEEELQRLIDDRRRRRIDFASLLRDLSEEDCLALE</sequence>
<dbReference type="Pfam" id="PF00646">
    <property type="entry name" value="F-box"/>
    <property type="match status" value="1"/>
</dbReference>
<accession>A0AAW1KYH8</accession>
<dbReference type="SMART" id="SM00256">
    <property type="entry name" value="FBOX"/>
    <property type="match status" value="1"/>
</dbReference>
<protein>
    <recommendedName>
        <fullName evidence="1">F-box domain-containing protein</fullName>
    </recommendedName>
</protein>
<comment type="caution">
    <text evidence="2">The sequence shown here is derived from an EMBL/GenBank/DDBJ whole genome shotgun (WGS) entry which is preliminary data.</text>
</comment>
<evidence type="ECO:0000313" key="3">
    <source>
        <dbReference type="Proteomes" id="UP001443914"/>
    </source>
</evidence>
<dbReference type="Proteomes" id="UP001443914">
    <property type="component" value="Unassembled WGS sequence"/>
</dbReference>
<dbReference type="NCBIfam" id="TIGR01640">
    <property type="entry name" value="F_box_assoc_1"/>
    <property type="match status" value="1"/>
</dbReference>
<feature type="domain" description="F-box" evidence="1">
    <location>
        <begin position="8"/>
        <end position="48"/>
    </location>
</feature>
<name>A0AAW1KYH8_SAPOF</name>
<evidence type="ECO:0000259" key="1">
    <source>
        <dbReference type="SMART" id="SM00256"/>
    </source>
</evidence>
<dbReference type="InterPro" id="IPR050796">
    <property type="entry name" value="SCF_F-box_component"/>
</dbReference>
<proteinExistence type="predicted"/>
<reference evidence="2" key="1">
    <citation type="submission" date="2024-03" db="EMBL/GenBank/DDBJ databases">
        <title>WGS assembly of Saponaria officinalis var. Norfolk2.</title>
        <authorList>
            <person name="Jenkins J."/>
            <person name="Shu S."/>
            <person name="Grimwood J."/>
            <person name="Barry K."/>
            <person name="Goodstein D."/>
            <person name="Schmutz J."/>
            <person name="Leebens-Mack J."/>
            <person name="Osbourn A."/>
        </authorList>
    </citation>
    <scope>NUCLEOTIDE SEQUENCE [LARGE SCALE GENOMIC DNA]</scope>
    <source>
        <strain evidence="2">JIC</strain>
    </source>
</reference>
<dbReference type="InterPro" id="IPR001810">
    <property type="entry name" value="F-box_dom"/>
</dbReference>
<dbReference type="Pfam" id="PF08268">
    <property type="entry name" value="FBA_3"/>
    <property type="match status" value="1"/>
</dbReference>
<dbReference type="PANTHER" id="PTHR31672">
    <property type="entry name" value="BNACNNG10540D PROTEIN"/>
    <property type="match status" value="1"/>
</dbReference>